<comment type="caution">
    <text evidence="1">The sequence shown here is derived from an EMBL/GenBank/DDBJ whole genome shotgun (WGS) entry which is preliminary data.</text>
</comment>
<dbReference type="EMBL" id="ANFO01000998">
    <property type="protein sequence ID" value="KGQ04897.1"/>
    <property type="molecule type" value="Genomic_DNA"/>
</dbReference>
<gene>
    <name evidence="1" type="ORF">BBAD15_g9833</name>
</gene>
<evidence type="ECO:0000313" key="2">
    <source>
        <dbReference type="Proteomes" id="UP000030106"/>
    </source>
</evidence>
<name>A0A0A2VEY9_BEABA</name>
<protein>
    <submittedName>
        <fullName evidence="1">Uncharacterized protein</fullName>
    </submittedName>
</protein>
<proteinExistence type="predicted"/>
<dbReference type="Proteomes" id="UP000030106">
    <property type="component" value="Unassembled WGS sequence"/>
</dbReference>
<accession>A0A0A2VEY9</accession>
<reference evidence="1 2" key="1">
    <citation type="submission" date="2012-10" db="EMBL/GenBank/DDBJ databases">
        <title>Genome sequencing and analysis of entomopathogenic fungi Beauveria bassiana D1-5.</title>
        <authorList>
            <person name="Li Q."/>
            <person name="Wang L."/>
            <person name="Zhang Z."/>
            <person name="Wang Q."/>
            <person name="Ren J."/>
            <person name="Wang M."/>
            <person name="Xu W."/>
            <person name="Wang J."/>
            <person name="Lu Y."/>
            <person name="Du Q."/>
            <person name="Sun Z."/>
        </authorList>
    </citation>
    <scope>NUCLEOTIDE SEQUENCE [LARGE SCALE GENOMIC DNA]</scope>
    <source>
        <strain evidence="1 2">D1-5</strain>
    </source>
</reference>
<evidence type="ECO:0000313" key="1">
    <source>
        <dbReference type="EMBL" id="KGQ04897.1"/>
    </source>
</evidence>
<dbReference type="AlphaFoldDB" id="A0A0A2VEY9"/>
<organism evidence="1 2">
    <name type="scientific">Beauveria bassiana D1-5</name>
    <dbReference type="NCBI Taxonomy" id="1245745"/>
    <lineage>
        <taxon>Eukaryota</taxon>
        <taxon>Fungi</taxon>
        <taxon>Dikarya</taxon>
        <taxon>Ascomycota</taxon>
        <taxon>Pezizomycotina</taxon>
        <taxon>Sordariomycetes</taxon>
        <taxon>Hypocreomycetidae</taxon>
        <taxon>Hypocreales</taxon>
        <taxon>Cordycipitaceae</taxon>
        <taxon>Beauveria</taxon>
    </lineage>
</organism>
<sequence>MTRFHHVASAELGAIEIFPVPCRGLCLTSRLRMVPGPQNLQHETRQTDPHLQGPGDAWMLLAILALIVRGFGPRCLSQRRHGLSVVISALTRALEIRWRCAPHRHTSLCATASALPLIKSTLNARLPDLRHWKNGSHPFSWTTGYRQVYRKLALLGAPQPLARGTS</sequence>
<dbReference type="HOGENOM" id="CLU_1602394_0_0_1"/>